<dbReference type="EMBL" id="CAADFJ010000028">
    <property type="protein sequence ID" value="VFJ99062.1"/>
    <property type="molecule type" value="Genomic_DNA"/>
</dbReference>
<accession>A0A450VA53</accession>
<dbReference type="EMBL" id="CAADFG010000020">
    <property type="protein sequence ID" value="VFJ90301.1"/>
    <property type="molecule type" value="Genomic_DNA"/>
</dbReference>
<gene>
    <name evidence="1" type="ORF">BECKH772A_GA0070896_1002028</name>
    <name evidence="3" type="ORF">BECKH772B_GA0070898_102413</name>
    <name evidence="2" type="ORF">BECKH772C_GA0070978_1002827</name>
</gene>
<name>A0A450VA53_9GAMM</name>
<sequence length="67" mass="7663">MEIPSVYIETTVVSYLTARPSRNLIATAHREITREWWEIILPGCRPFVSPIVIQEAGRGDPDAARRR</sequence>
<protein>
    <recommendedName>
        <fullName evidence="4">PIN domain-containing protein</fullName>
    </recommendedName>
</protein>
<evidence type="ECO:0000313" key="2">
    <source>
        <dbReference type="EMBL" id="VFJ99062.1"/>
    </source>
</evidence>
<organism evidence="3">
    <name type="scientific">Candidatus Kentrum eta</name>
    <dbReference type="NCBI Taxonomy" id="2126337"/>
    <lineage>
        <taxon>Bacteria</taxon>
        <taxon>Pseudomonadati</taxon>
        <taxon>Pseudomonadota</taxon>
        <taxon>Gammaproteobacteria</taxon>
        <taxon>Candidatus Kentrum</taxon>
    </lineage>
</organism>
<dbReference type="AlphaFoldDB" id="A0A450VA53"/>
<reference evidence="3" key="1">
    <citation type="submission" date="2019-02" db="EMBL/GenBank/DDBJ databases">
        <authorList>
            <person name="Gruber-Vodicka R. H."/>
            <person name="Seah K. B. B."/>
        </authorList>
    </citation>
    <scope>NUCLEOTIDE SEQUENCE</scope>
    <source>
        <strain evidence="2">BECK_SA2B12</strain>
        <strain evidence="1">BECK_SA2B15</strain>
        <strain evidence="3">BECK_SA2B20</strain>
    </source>
</reference>
<evidence type="ECO:0000313" key="1">
    <source>
        <dbReference type="EMBL" id="VFJ90301.1"/>
    </source>
</evidence>
<dbReference type="EMBL" id="CAADFI010000241">
    <property type="protein sequence ID" value="VFK01658.1"/>
    <property type="molecule type" value="Genomic_DNA"/>
</dbReference>
<evidence type="ECO:0008006" key="4">
    <source>
        <dbReference type="Google" id="ProtNLM"/>
    </source>
</evidence>
<proteinExistence type="predicted"/>
<evidence type="ECO:0000313" key="3">
    <source>
        <dbReference type="EMBL" id="VFK01658.1"/>
    </source>
</evidence>